<dbReference type="InterPro" id="IPR033939">
    <property type="entry name" value="BCAT_family"/>
</dbReference>
<dbReference type="CDD" id="cd01557">
    <property type="entry name" value="BCAT_beta_family"/>
    <property type="match status" value="1"/>
</dbReference>
<keyword evidence="10" id="KW-1185">Reference proteome</keyword>
<comment type="catalytic activity">
    <reaction evidence="8">
        <text>L-valine + 2-oxoglutarate = 3-methyl-2-oxobutanoate + L-glutamate</text>
        <dbReference type="Rhea" id="RHEA:24813"/>
        <dbReference type="ChEBI" id="CHEBI:11851"/>
        <dbReference type="ChEBI" id="CHEBI:16810"/>
        <dbReference type="ChEBI" id="CHEBI:29985"/>
        <dbReference type="ChEBI" id="CHEBI:57762"/>
        <dbReference type="EC" id="2.6.1.42"/>
    </reaction>
</comment>
<evidence type="ECO:0000313" key="10">
    <source>
        <dbReference type="Proteomes" id="UP001590950"/>
    </source>
</evidence>
<dbReference type="PANTHER" id="PTHR11825:SF69">
    <property type="entry name" value="BRANCHED-CHAIN-AMINO-ACID AMINOTRANSFERASE"/>
    <property type="match status" value="1"/>
</dbReference>
<reference evidence="9 10" key="1">
    <citation type="submission" date="2024-09" db="EMBL/GenBank/DDBJ databases">
        <title>Rethinking Asexuality: The Enigmatic Case of Functional Sexual Genes in Lepraria (Stereocaulaceae).</title>
        <authorList>
            <person name="Doellman M."/>
            <person name="Sun Y."/>
            <person name="Barcenas-Pena A."/>
            <person name="Lumbsch H.T."/>
            <person name="Grewe F."/>
        </authorList>
    </citation>
    <scope>NUCLEOTIDE SEQUENCE [LARGE SCALE GENOMIC DNA]</scope>
    <source>
        <strain evidence="9 10">Mercado 3170</strain>
    </source>
</reference>
<keyword evidence="4 8" id="KW-0808">Transferase</keyword>
<dbReference type="Proteomes" id="UP001590950">
    <property type="component" value="Unassembled WGS sequence"/>
</dbReference>
<dbReference type="PANTHER" id="PTHR11825">
    <property type="entry name" value="SUBGROUP IIII AMINOTRANSFERASE"/>
    <property type="match status" value="1"/>
</dbReference>
<dbReference type="EC" id="2.6.1.42" evidence="8"/>
<dbReference type="Pfam" id="PF01063">
    <property type="entry name" value="Aminotran_4"/>
    <property type="match status" value="1"/>
</dbReference>
<comment type="cofactor">
    <cofactor evidence="1 7">
        <name>pyridoxal 5'-phosphate</name>
        <dbReference type="ChEBI" id="CHEBI:597326"/>
    </cofactor>
</comment>
<evidence type="ECO:0000256" key="3">
    <source>
        <dbReference type="ARBA" id="ARBA00022576"/>
    </source>
</evidence>
<comment type="catalytic activity">
    <reaction evidence="8">
        <text>L-isoleucine + 2-oxoglutarate = (S)-3-methyl-2-oxopentanoate + L-glutamate</text>
        <dbReference type="Rhea" id="RHEA:24801"/>
        <dbReference type="ChEBI" id="CHEBI:16810"/>
        <dbReference type="ChEBI" id="CHEBI:29985"/>
        <dbReference type="ChEBI" id="CHEBI:35146"/>
        <dbReference type="ChEBI" id="CHEBI:58045"/>
        <dbReference type="EC" id="2.6.1.42"/>
    </reaction>
</comment>
<dbReference type="PIRSF" id="PIRSF006468">
    <property type="entry name" value="BCAT1"/>
    <property type="match status" value="1"/>
</dbReference>
<keyword evidence="8" id="KW-0028">Amino-acid biosynthesis</keyword>
<proteinExistence type="inferred from homology"/>
<dbReference type="InterPro" id="IPR005786">
    <property type="entry name" value="B_amino_transII"/>
</dbReference>
<comment type="catalytic activity">
    <reaction evidence="8">
        <text>L-leucine + 2-oxoglutarate = 4-methyl-2-oxopentanoate + L-glutamate</text>
        <dbReference type="Rhea" id="RHEA:18321"/>
        <dbReference type="ChEBI" id="CHEBI:16810"/>
        <dbReference type="ChEBI" id="CHEBI:17865"/>
        <dbReference type="ChEBI" id="CHEBI:29985"/>
        <dbReference type="ChEBI" id="CHEBI:57427"/>
        <dbReference type="EC" id="2.6.1.42"/>
    </reaction>
</comment>
<sequence length="441" mass="48612">MAPIAIQSASEYPSTDLKTRFTKSIPSATSTGLTNAGIKHTNDPEPQLSKLDASKLVFERNTSPKALPEPNSPEVWAQNVCTDHMITCSWTSSTGWSTPNLKPYGPLSLMPTASVLHYATECFEGLKLYRGYDGKLRLFRPDRNCQRMLTSATRVALPAFDPKELQKLIEVLVATDGEKWLPKSRPGSFLYLRPTMIANDDHLGVRKPDEALLYVIACLFPSFDTGRGTAALDANPALREKERPGLKLLASKEDTVRAWPGGFGFAKVGANYGPSLMAQGEARAMGFDQVLWLLGKDCDVTEAGASNFFVVWRTREGRLQLVTAPLGDKIILDGVTRKSVLELARERLGGEVEVVERKYTMCELEAAVQEGRLLEAFAAGTAFFIASVSKIHFRGEDLEIPTGKGDSGNYAAVIKTWLHDIMYGQEQHEWGVIVEERQLNA</sequence>
<gene>
    <name evidence="9" type="ORF">N7G274_005998</name>
</gene>
<keyword evidence="3 8" id="KW-0032">Aminotransferase</keyword>
<accession>A0ABR4A570</accession>
<evidence type="ECO:0000256" key="8">
    <source>
        <dbReference type="RuleBase" id="RU004517"/>
    </source>
</evidence>
<dbReference type="InterPro" id="IPR001544">
    <property type="entry name" value="Aminotrans_IV"/>
</dbReference>
<comment type="caution">
    <text evidence="9">The sequence shown here is derived from an EMBL/GenBank/DDBJ whole genome shotgun (WGS) entry which is preliminary data.</text>
</comment>
<dbReference type="InterPro" id="IPR043132">
    <property type="entry name" value="BCAT-like_C"/>
</dbReference>
<dbReference type="EMBL" id="JBEFKJ010000018">
    <property type="protein sequence ID" value="KAL2041054.1"/>
    <property type="molecule type" value="Genomic_DNA"/>
</dbReference>
<evidence type="ECO:0000313" key="9">
    <source>
        <dbReference type="EMBL" id="KAL2041054.1"/>
    </source>
</evidence>
<evidence type="ECO:0000256" key="2">
    <source>
        <dbReference type="ARBA" id="ARBA00009320"/>
    </source>
</evidence>
<dbReference type="InterPro" id="IPR036038">
    <property type="entry name" value="Aminotransferase-like"/>
</dbReference>
<protein>
    <recommendedName>
        <fullName evidence="8">Branched-chain-amino-acid aminotransferase</fullName>
        <ecNumber evidence="8">2.6.1.42</ecNumber>
    </recommendedName>
</protein>
<dbReference type="Gene3D" id="3.30.470.10">
    <property type="match status" value="1"/>
</dbReference>
<keyword evidence="8" id="KW-0100">Branched-chain amino acid biosynthesis</keyword>
<keyword evidence="5 7" id="KW-0663">Pyridoxal phosphate</keyword>
<dbReference type="Gene3D" id="3.20.10.10">
    <property type="entry name" value="D-amino Acid Aminotransferase, subunit A, domain 2"/>
    <property type="match status" value="1"/>
</dbReference>
<comment type="similarity">
    <text evidence="2 6">Belongs to the class-IV pyridoxal-phosphate-dependent aminotransferase family.</text>
</comment>
<dbReference type="SUPFAM" id="SSF56752">
    <property type="entry name" value="D-aminoacid aminotransferase-like PLP-dependent enzymes"/>
    <property type="match status" value="1"/>
</dbReference>
<dbReference type="PROSITE" id="PS00770">
    <property type="entry name" value="AA_TRANSFER_CLASS_4"/>
    <property type="match status" value="1"/>
</dbReference>
<evidence type="ECO:0000256" key="7">
    <source>
        <dbReference type="RuleBase" id="RU004516"/>
    </source>
</evidence>
<evidence type="ECO:0000256" key="4">
    <source>
        <dbReference type="ARBA" id="ARBA00022679"/>
    </source>
</evidence>
<dbReference type="InterPro" id="IPR018300">
    <property type="entry name" value="Aminotrans_IV_CS"/>
</dbReference>
<dbReference type="InterPro" id="IPR043131">
    <property type="entry name" value="BCAT-like_N"/>
</dbReference>
<evidence type="ECO:0000256" key="6">
    <source>
        <dbReference type="RuleBase" id="RU004106"/>
    </source>
</evidence>
<evidence type="ECO:0000256" key="1">
    <source>
        <dbReference type="ARBA" id="ARBA00001933"/>
    </source>
</evidence>
<name>A0ABR4A570_9LECA</name>
<evidence type="ECO:0000256" key="5">
    <source>
        <dbReference type="ARBA" id="ARBA00022898"/>
    </source>
</evidence>
<organism evidence="9 10">
    <name type="scientific">Stereocaulon virgatum</name>
    <dbReference type="NCBI Taxonomy" id="373712"/>
    <lineage>
        <taxon>Eukaryota</taxon>
        <taxon>Fungi</taxon>
        <taxon>Dikarya</taxon>
        <taxon>Ascomycota</taxon>
        <taxon>Pezizomycotina</taxon>
        <taxon>Lecanoromycetes</taxon>
        <taxon>OSLEUM clade</taxon>
        <taxon>Lecanoromycetidae</taxon>
        <taxon>Lecanorales</taxon>
        <taxon>Lecanorineae</taxon>
        <taxon>Stereocaulaceae</taxon>
        <taxon>Stereocaulon</taxon>
    </lineage>
</organism>